<comment type="caution">
    <text evidence="19">The sequence shown here is derived from an EMBL/GenBank/DDBJ whole genome shotgun (WGS) entry which is preliminary data.</text>
</comment>
<dbReference type="Gene3D" id="3.40.50.1000">
    <property type="entry name" value="HAD superfamily/HAD-like"/>
    <property type="match status" value="2"/>
</dbReference>
<dbReference type="Proteomes" id="UP001177023">
    <property type="component" value="Unassembled WGS sequence"/>
</dbReference>
<feature type="binding site" evidence="14">
    <location>
        <position position="407"/>
    </location>
    <ligand>
        <name>Mg(2+)</name>
        <dbReference type="ChEBI" id="CHEBI:18420"/>
    </ligand>
</feature>
<dbReference type="FunFam" id="2.70.150.10:FF:000054">
    <property type="entry name" value="Phospholipid-transporting ATPase"/>
    <property type="match status" value="1"/>
</dbReference>
<dbReference type="Gene3D" id="3.40.1110.10">
    <property type="entry name" value="Calcium-transporting ATPase, cytoplasmic domain N"/>
    <property type="match status" value="2"/>
</dbReference>
<feature type="binding site" evidence="13">
    <location>
        <position position="752"/>
    </location>
    <ligand>
        <name>ATP</name>
        <dbReference type="ChEBI" id="CHEBI:30616"/>
    </ligand>
</feature>
<feature type="binding site" evidence="13">
    <location>
        <position position="834"/>
    </location>
    <ligand>
        <name>ATP</name>
        <dbReference type="ChEBI" id="CHEBI:30616"/>
    </ligand>
</feature>
<feature type="binding site" evidence="13">
    <location>
        <position position="409"/>
    </location>
    <ligand>
        <name>ATP</name>
        <dbReference type="ChEBI" id="CHEBI:30616"/>
    </ligand>
</feature>
<evidence type="ECO:0000256" key="8">
    <source>
        <dbReference type="ARBA" id="ARBA00022967"/>
    </source>
</evidence>
<keyword evidence="5 13" id="KW-0547">Nucleotide-binding</keyword>
<dbReference type="InterPro" id="IPR023299">
    <property type="entry name" value="ATPase_P-typ_cyto_dom_N"/>
</dbReference>
<proteinExistence type="inferred from homology"/>
<keyword evidence="7 14" id="KW-0460">Magnesium</keyword>
<evidence type="ECO:0000256" key="5">
    <source>
        <dbReference type="ARBA" id="ARBA00022741"/>
    </source>
</evidence>
<feature type="binding site" evidence="13">
    <location>
        <position position="937"/>
    </location>
    <ligand>
        <name>ATP</name>
        <dbReference type="ChEBI" id="CHEBI:30616"/>
    </ligand>
</feature>
<dbReference type="AlphaFoldDB" id="A0AA36CC66"/>
<dbReference type="NCBIfam" id="TIGR01494">
    <property type="entry name" value="ATPase_P-type"/>
    <property type="match status" value="1"/>
</dbReference>
<accession>A0AA36CC66</accession>
<dbReference type="PANTHER" id="PTHR24092:SF215">
    <property type="entry name" value="PHOSPHOLIPID-TRANSPORTING ATPASE"/>
    <property type="match status" value="1"/>
</dbReference>
<feature type="binding site" evidence="13">
    <location>
        <position position="936"/>
    </location>
    <ligand>
        <name>ATP</name>
        <dbReference type="ChEBI" id="CHEBI:30616"/>
    </ligand>
</feature>
<feature type="binding site" evidence="14">
    <location>
        <position position="409"/>
    </location>
    <ligand>
        <name>Mg(2+)</name>
        <dbReference type="ChEBI" id="CHEBI:18420"/>
    </ligand>
</feature>
<dbReference type="InterPro" id="IPR018303">
    <property type="entry name" value="ATPase_P-typ_P_site"/>
</dbReference>
<gene>
    <name evidence="19" type="ORF">MSPICULIGERA_LOCUS4388</name>
</gene>
<dbReference type="SFLD" id="SFLDG00002">
    <property type="entry name" value="C1.7:_P-type_atpase_like"/>
    <property type="match status" value="1"/>
</dbReference>
<dbReference type="Pfam" id="PF13246">
    <property type="entry name" value="Cation_ATPase"/>
    <property type="match status" value="1"/>
</dbReference>
<feature type="transmembrane region" description="Helical" evidence="15">
    <location>
        <begin position="1026"/>
        <end position="1043"/>
    </location>
</feature>
<feature type="transmembrane region" description="Helical" evidence="15">
    <location>
        <begin position="291"/>
        <end position="314"/>
    </location>
</feature>
<feature type="compositionally biased region" description="Basic residues" evidence="16">
    <location>
        <begin position="609"/>
        <end position="625"/>
    </location>
</feature>
<feature type="binding site" evidence="14">
    <location>
        <position position="933"/>
    </location>
    <ligand>
        <name>Mg(2+)</name>
        <dbReference type="ChEBI" id="CHEBI:18420"/>
    </ligand>
</feature>
<feature type="domain" description="P-type ATPase N-terminal" evidence="17">
    <location>
        <begin position="32"/>
        <end position="86"/>
    </location>
</feature>
<dbReference type="SFLD" id="SFLDF00027">
    <property type="entry name" value="p-type_atpase"/>
    <property type="match status" value="1"/>
</dbReference>
<dbReference type="PANTHER" id="PTHR24092">
    <property type="entry name" value="PROBABLE PHOSPHOLIPID-TRANSPORTING ATPASE"/>
    <property type="match status" value="1"/>
</dbReference>
<dbReference type="EMBL" id="CATQJA010001100">
    <property type="protein sequence ID" value="CAJ0565758.1"/>
    <property type="molecule type" value="Genomic_DNA"/>
</dbReference>
<evidence type="ECO:0000256" key="14">
    <source>
        <dbReference type="PIRSR" id="PIRSR606539-3"/>
    </source>
</evidence>
<evidence type="ECO:0000313" key="19">
    <source>
        <dbReference type="EMBL" id="CAJ0565758.1"/>
    </source>
</evidence>
<evidence type="ECO:0000256" key="12">
    <source>
        <dbReference type="PIRSR" id="PIRSR606539-1"/>
    </source>
</evidence>
<dbReference type="InterPro" id="IPR023298">
    <property type="entry name" value="ATPase_P-typ_TM_dom_sf"/>
</dbReference>
<keyword evidence="20" id="KW-1185">Reference proteome</keyword>
<dbReference type="InterPro" id="IPR006539">
    <property type="entry name" value="P-type_ATPase_IV"/>
</dbReference>
<feature type="binding site" evidence="13">
    <location>
        <position position="833"/>
    </location>
    <ligand>
        <name>ATP</name>
        <dbReference type="ChEBI" id="CHEBI:30616"/>
    </ligand>
</feature>
<feature type="transmembrane region" description="Helical" evidence="15">
    <location>
        <begin position="1173"/>
        <end position="1195"/>
    </location>
</feature>
<evidence type="ECO:0000256" key="4">
    <source>
        <dbReference type="ARBA" id="ARBA00022723"/>
    </source>
</evidence>
<feature type="binding site" evidence="13">
    <location>
        <position position="677"/>
    </location>
    <ligand>
        <name>ATP</name>
        <dbReference type="ChEBI" id="CHEBI:30616"/>
    </ligand>
</feature>
<feature type="transmembrane region" description="Helical" evidence="15">
    <location>
        <begin position="62"/>
        <end position="79"/>
    </location>
</feature>
<evidence type="ECO:0000256" key="2">
    <source>
        <dbReference type="ARBA" id="ARBA00008109"/>
    </source>
</evidence>
<evidence type="ECO:0000256" key="16">
    <source>
        <dbReference type="SAM" id="MobiDB-lite"/>
    </source>
</evidence>
<dbReference type="GO" id="GO:0016887">
    <property type="term" value="F:ATP hydrolysis activity"/>
    <property type="evidence" value="ECO:0007669"/>
    <property type="project" value="InterPro"/>
</dbReference>
<evidence type="ECO:0000256" key="9">
    <source>
        <dbReference type="ARBA" id="ARBA00022989"/>
    </source>
</evidence>
<reference evidence="19" key="1">
    <citation type="submission" date="2023-06" db="EMBL/GenBank/DDBJ databases">
        <authorList>
            <person name="Delattre M."/>
        </authorList>
    </citation>
    <scope>NUCLEOTIDE SEQUENCE</scope>
    <source>
        <strain evidence="19">AF72</strain>
    </source>
</reference>
<feature type="transmembrane region" description="Helical" evidence="15">
    <location>
        <begin position="1103"/>
        <end position="1123"/>
    </location>
</feature>
<feature type="binding site" evidence="13">
    <location>
        <position position="699"/>
    </location>
    <ligand>
        <name>ATP</name>
        <dbReference type="ChEBI" id="CHEBI:30616"/>
    </ligand>
</feature>
<feature type="transmembrane region" description="Helical" evidence="15">
    <location>
        <begin position="334"/>
        <end position="359"/>
    </location>
</feature>
<keyword evidence="10 15" id="KW-0472">Membrane</keyword>
<feature type="binding site" evidence="13">
    <location>
        <position position="907"/>
    </location>
    <ligand>
        <name>ATP</name>
        <dbReference type="ChEBI" id="CHEBI:30616"/>
    </ligand>
</feature>
<feature type="transmembrane region" description="Helical" evidence="15">
    <location>
        <begin position="994"/>
        <end position="1014"/>
    </location>
</feature>
<dbReference type="SFLD" id="SFLDS00003">
    <property type="entry name" value="Haloacid_Dehalogenase"/>
    <property type="match status" value="1"/>
</dbReference>
<keyword evidence="8 15" id="KW-1278">Translocase</keyword>
<dbReference type="InterPro" id="IPR001757">
    <property type="entry name" value="P_typ_ATPase"/>
</dbReference>
<evidence type="ECO:0000256" key="13">
    <source>
        <dbReference type="PIRSR" id="PIRSR606539-2"/>
    </source>
</evidence>
<dbReference type="GO" id="GO:0005886">
    <property type="term" value="C:plasma membrane"/>
    <property type="evidence" value="ECO:0007669"/>
    <property type="project" value="TreeGrafter"/>
</dbReference>
<dbReference type="InterPro" id="IPR008250">
    <property type="entry name" value="ATPase_P-typ_transduc_dom_A_sf"/>
</dbReference>
<evidence type="ECO:0000256" key="6">
    <source>
        <dbReference type="ARBA" id="ARBA00022840"/>
    </source>
</evidence>
<dbReference type="Pfam" id="PF16212">
    <property type="entry name" value="PhoLip_ATPase_C"/>
    <property type="match status" value="1"/>
</dbReference>
<feature type="binding site" evidence="13">
    <location>
        <position position="407"/>
    </location>
    <ligand>
        <name>ATP</name>
        <dbReference type="ChEBI" id="CHEBI:30616"/>
    </ligand>
</feature>
<dbReference type="InterPro" id="IPR036412">
    <property type="entry name" value="HAD-like_sf"/>
</dbReference>
<dbReference type="InterPro" id="IPR023214">
    <property type="entry name" value="HAD_sf"/>
</dbReference>
<feature type="binding site" evidence="14">
    <location>
        <position position="937"/>
    </location>
    <ligand>
        <name>Mg(2+)</name>
        <dbReference type="ChEBI" id="CHEBI:18420"/>
    </ligand>
</feature>
<evidence type="ECO:0000313" key="20">
    <source>
        <dbReference type="Proteomes" id="UP001177023"/>
    </source>
</evidence>
<feature type="non-terminal residue" evidence="19">
    <location>
        <position position="1217"/>
    </location>
</feature>
<feature type="binding site" evidence="13">
    <location>
        <position position="635"/>
    </location>
    <ligand>
        <name>ATP</name>
        <dbReference type="ChEBI" id="CHEBI:30616"/>
    </ligand>
</feature>
<feature type="binding site" evidence="13">
    <location>
        <position position="913"/>
    </location>
    <ligand>
        <name>ATP</name>
        <dbReference type="ChEBI" id="CHEBI:30616"/>
    </ligand>
</feature>
<comment type="catalytic activity">
    <reaction evidence="11 15">
        <text>ATP + H2O + phospholipidSide 1 = ADP + phosphate + phospholipidSide 2.</text>
        <dbReference type="EC" id="7.6.2.1"/>
    </reaction>
</comment>
<evidence type="ECO:0000259" key="17">
    <source>
        <dbReference type="Pfam" id="PF16209"/>
    </source>
</evidence>
<evidence type="ECO:0000256" key="1">
    <source>
        <dbReference type="ARBA" id="ARBA00004141"/>
    </source>
</evidence>
<dbReference type="InterPro" id="IPR044492">
    <property type="entry name" value="P_typ_ATPase_HD_dom"/>
</dbReference>
<feature type="compositionally biased region" description="Acidic residues" evidence="16">
    <location>
        <begin position="560"/>
        <end position="570"/>
    </location>
</feature>
<dbReference type="PRINTS" id="PR00119">
    <property type="entry name" value="CATATPASE"/>
</dbReference>
<dbReference type="Gene3D" id="1.20.1110.10">
    <property type="entry name" value="Calcium-transporting ATPase, transmembrane domain"/>
    <property type="match status" value="1"/>
</dbReference>
<comment type="similarity">
    <text evidence="2 15">Belongs to the cation transport ATPase (P-type) (TC 3.A.3) family. Type IV subfamily.</text>
</comment>
<feature type="transmembrane region" description="Helical" evidence="15">
    <location>
        <begin position="85"/>
        <end position="104"/>
    </location>
</feature>
<feature type="binding site" evidence="13">
    <location>
        <position position="835"/>
    </location>
    <ligand>
        <name>ATP</name>
        <dbReference type="ChEBI" id="CHEBI:30616"/>
    </ligand>
</feature>
<evidence type="ECO:0000259" key="18">
    <source>
        <dbReference type="Pfam" id="PF16212"/>
    </source>
</evidence>
<dbReference type="Gene3D" id="2.70.150.10">
    <property type="entry name" value="Calcium-transporting ATPase, cytoplasmic transduction domain A"/>
    <property type="match status" value="1"/>
</dbReference>
<feature type="transmembrane region" description="Helical" evidence="15">
    <location>
        <begin position="1070"/>
        <end position="1091"/>
    </location>
</feature>
<evidence type="ECO:0000256" key="3">
    <source>
        <dbReference type="ARBA" id="ARBA00022692"/>
    </source>
</evidence>
<dbReference type="GO" id="GO:0045332">
    <property type="term" value="P:phospholipid translocation"/>
    <property type="evidence" value="ECO:0007669"/>
    <property type="project" value="TreeGrafter"/>
</dbReference>
<feature type="binding site" evidence="13">
    <location>
        <position position="408"/>
    </location>
    <ligand>
        <name>ATP</name>
        <dbReference type="ChEBI" id="CHEBI:30616"/>
    </ligand>
</feature>
<evidence type="ECO:0000256" key="7">
    <source>
        <dbReference type="ARBA" id="ARBA00022842"/>
    </source>
</evidence>
<dbReference type="GO" id="GO:0005524">
    <property type="term" value="F:ATP binding"/>
    <property type="evidence" value="ECO:0007669"/>
    <property type="project" value="UniProtKB-UniRule"/>
</dbReference>
<feature type="transmembrane region" description="Helical" evidence="15">
    <location>
        <begin position="1130"/>
        <end position="1153"/>
    </location>
</feature>
<feature type="region of interest" description="Disordered" evidence="16">
    <location>
        <begin position="542"/>
        <end position="581"/>
    </location>
</feature>
<comment type="cofactor">
    <cofactor evidence="14">
        <name>Mg(2+)</name>
        <dbReference type="ChEBI" id="CHEBI:18420"/>
    </cofactor>
</comment>
<dbReference type="SUPFAM" id="SSF81653">
    <property type="entry name" value="Calcium ATPase, transduction domain A"/>
    <property type="match status" value="1"/>
</dbReference>
<evidence type="ECO:0000256" key="15">
    <source>
        <dbReference type="RuleBase" id="RU362033"/>
    </source>
</evidence>
<dbReference type="InterPro" id="IPR032631">
    <property type="entry name" value="P-type_ATPase_N"/>
</dbReference>
<dbReference type="PROSITE" id="PS00154">
    <property type="entry name" value="ATPASE_E1_E2"/>
    <property type="match status" value="1"/>
</dbReference>
<dbReference type="GO" id="GO:0140326">
    <property type="term" value="F:ATPase-coupled intramembrane lipid transporter activity"/>
    <property type="evidence" value="ECO:0007669"/>
    <property type="project" value="UniProtKB-EC"/>
</dbReference>
<name>A0AA36CC66_9BILA</name>
<dbReference type="NCBIfam" id="TIGR01652">
    <property type="entry name" value="ATPase-Plipid"/>
    <property type="match status" value="1"/>
</dbReference>
<dbReference type="SUPFAM" id="SSF81660">
    <property type="entry name" value="Metal cation-transporting ATPase, ATP-binding domain N"/>
    <property type="match status" value="1"/>
</dbReference>
<feature type="region of interest" description="Disordered" evidence="16">
    <location>
        <begin position="605"/>
        <end position="633"/>
    </location>
</feature>
<keyword evidence="6 13" id="KW-0067">ATP-binding</keyword>
<evidence type="ECO:0000256" key="11">
    <source>
        <dbReference type="ARBA" id="ARBA00034036"/>
    </source>
</evidence>
<sequence length="1217" mass="138466">MMLCAFSHTHSLRQVQPNSVHPSPHRYACPNFDQYPNNRISTTKYTVYTFLIKNLWEQFHRWANWFFIVIIFLNAFKIFAAFNRFLGIIPVACILVATAIKDIFEDLRRYRLDKKINESTCLVWDHVHLQFRRMQWQHILVGDYVHISNMEPFPADILLLRSSEATGTCFIETSNLDGETSLKQKNVPKSIVHLSEDPNANFDEIAPKLPVEHRCMHPSKSLQEMYGFVESAKGDKDNFTKEHMLWRGCRLRNTTFVEGIVLYAGGDTKVMLNNGRPKAKRSQIELLTNKFILFCFLILIAMCMVGSMGAAINAANVDHQNVTSPFQVIQDKKWWLDGLTSIGTFIINYQVMVPLSLYITVELIKLGLVFLMQQDVHLYYDGKDQRVQVRNLTIPEELGQITHVLSDKTGTVTENVMLFRRCAFDHFDYGMPAGIHAHHRAPSSGLHPTDELRLRVLSTWRMDEHMRHFFTNLALCNTVVVNRQHKDMLDVGRYEDGVYTIDNSAFYTVTEAEFQEKQEKFRIHKERAIRFHDESVRAKAEAAAARTATSDSTLDAITSGDEEDEVDSDEEKPGQRLSRVSTFSHRISSGIKNFLPRISSIISTPGSSIRKRKHKRKEPKNKKKESRYEAESPDELALVEGAAQYGFVLEERGATHVTLQLPDSKKQRVEVLRILPFDADRKRMSIIVKGQAGPILYTKGADTAILSRLAKEPEADAESDTESIATSAIASSRISVERAGVLLGHYAGKGLRTLAYGMKKMTWEEYHHFAEQYEFLETLNADDRDKLMAEKADELESNLQFLGVTGVEDKLQEGVSDTITSLREAGLQVWLLTGDKLETAENIARACGLFDSRYPEVSVSTQEGLAEIVGLGRCNIKLAPEALKMLKDGDEKLLDIVKRSASVLCYRMTPAEKSEVVGCVKRKFKGRVLAIGDGANDVPMIQAAHVGVGVSGNEGMQAVMASDFAIARFRFLERLLLIHGHWNYDRIANTYLYFLYKNALLVFIIFFCQFYSLFSGESPMDPIYSMLYSIIFTSVQPIIYGIYDQCNEGKSLMERPSSYRKTMEGRCYSWKLFFFNIGDALYQGAVCYYIAHNWAYGANVGLWEFGFILATSMFLCNTFHLALEVRCWTWPIWSIFLFFTVLHFGFFLAYHALCGPWSGLYGPPILVSFRSMTQASFYIVELLTVVTALIPRLLYRVYLSKREGKLGSELTFCGISV</sequence>
<dbReference type="GO" id="GO:0000287">
    <property type="term" value="F:magnesium ion binding"/>
    <property type="evidence" value="ECO:0007669"/>
    <property type="project" value="UniProtKB-UniRule"/>
</dbReference>
<feature type="active site" description="4-aspartylphosphate intermediate" evidence="12">
    <location>
        <position position="407"/>
    </location>
</feature>
<comment type="subcellular location">
    <subcellularLocation>
        <location evidence="1 15">Membrane</location>
        <topology evidence="1 15">Multi-pass membrane protein</topology>
    </subcellularLocation>
</comment>
<keyword evidence="9 15" id="KW-1133">Transmembrane helix</keyword>
<dbReference type="Pfam" id="PF16209">
    <property type="entry name" value="PhoLip_ATPase_N"/>
    <property type="match status" value="1"/>
</dbReference>
<protein>
    <recommendedName>
        <fullName evidence="15">Phospholipid-transporting ATPase</fullName>
        <ecNumber evidence="15">7.6.2.1</ecNumber>
    </recommendedName>
</protein>
<keyword evidence="4 14" id="KW-0479">Metal-binding</keyword>
<keyword evidence="3 15" id="KW-0812">Transmembrane</keyword>
<dbReference type="EC" id="7.6.2.1" evidence="15"/>
<dbReference type="SUPFAM" id="SSF56784">
    <property type="entry name" value="HAD-like"/>
    <property type="match status" value="1"/>
</dbReference>
<feature type="compositionally biased region" description="Low complexity" evidence="16">
    <location>
        <begin position="542"/>
        <end position="556"/>
    </location>
</feature>
<dbReference type="InterPro" id="IPR032630">
    <property type="entry name" value="P_typ_ATPase_c"/>
</dbReference>
<feature type="domain" description="P-type ATPase C-terminal" evidence="18">
    <location>
        <begin position="959"/>
        <end position="1198"/>
    </location>
</feature>
<organism evidence="19 20">
    <name type="scientific">Mesorhabditis spiculigera</name>
    <dbReference type="NCBI Taxonomy" id="96644"/>
    <lineage>
        <taxon>Eukaryota</taxon>
        <taxon>Metazoa</taxon>
        <taxon>Ecdysozoa</taxon>
        <taxon>Nematoda</taxon>
        <taxon>Chromadorea</taxon>
        <taxon>Rhabditida</taxon>
        <taxon>Rhabditina</taxon>
        <taxon>Rhabditomorpha</taxon>
        <taxon>Rhabditoidea</taxon>
        <taxon>Rhabditidae</taxon>
        <taxon>Mesorhabditinae</taxon>
        <taxon>Mesorhabditis</taxon>
    </lineage>
</organism>
<evidence type="ECO:0000256" key="10">
    <source>
        <dbReference type="ARBA" id="ARBA00023136"/>
    </source>
</evidence>
<dbReference type="SUPFAM" id="SSF81665">
    <property type="entry name" value="Calcium ATPase, transmembrane domain M"/>
    <property type="match status" value="1"/>
</dbReference>